<dbReference type="STRING" id="448386.A0A2V3J3W9"/>
<keyword evidence="5" id="KW-0963">Cytoplasm</keyword>
<dbReference type="GO" id="GO:0000814">
    <property type="term" value="C:ESCRT II complex"/>
    <property type="evidence" value="ECO:0007669"/>
    <property type="project" value="InterPro"/>
</dbReference>
<dbReference type="PANTHER" id="PTHR13149">
    <property type="entry name" value="VACUOLAR PROTEIN SORTING-ASSOCIATED PROTEIN VPS25"/>
    <property type="match status" value="1"/>
</dbReference>
<comment type="caution">
    <text evidence="7">The sequence shown here is derived from an EMBL/GenBank/DDBJ whole genome shotgun (WGS) entry which is preliminary data.</text>
</comment>
<name>A0A2V3J3W9_9FLOR</name>
<dbReference type="SUPFAM" id="SSF46785">
    <property type="entry name" value="Winged helix' DNA-binding domain"/>
    <property type="match status" value="2"/>
</dbReference>
<dbReference type="InterPro" id="IPR008570">
    <property type="entry name" value="ESCRT-II_cplx_Vps25-sub"/>
</dbReference>
<dbReference type="Gene3D" id="1.10.10.10">
    <property type="entry name" value="Winged helix-like DNA-binding domain superfamily/Winged helix DNA-binding domain"/>
    <property type="match status" value="1"/>
</dbReference>
<dbReference type="GO" id="GO:0005198">
    <property type="term" value="F:structural molecule activity"/>
    <property type="evidence" value="ECO:0007669"/>
    <property type="project" value="TreeGrafter"/>
</dbReference>
<dbReference type="PANTHER" id="PTHR13149:SF0">
    <property type="entry name" value="VACUOLAR PROTEIN-SORTING-ASSOCIATED PROTEIN 25"/>
    <property type="match status" value="1"/>
</dbReference>
<keyword evidence="8" id="KW-1185">Reference proteome</keyword>
<dbReference type="InterPro" id="IPR036390">
    <property type="entry name" value="WH_DNA-bd_sf"/>
</dbReference>
<organism evidence="7 8">
    <name type="scientific">Gracilariopsis chorda</name>
    <dbReference type="NCBI Taxonomy" id="448386"/>
    <lineage>
        <taxon>Eukaryota</taxon>
        <taxon>Rhodophyta</taxon>
        <taxon>Florideophyceae</taxon>
        <taxon>Rhodymeniophycidae</taxon>
        <taxon>Gracilariales</taxon>
        <taxon>Gracilariaceae</taxon>
        <taxon>Gracilariopsis</taxon>
    </lineage>
</organism>
<dbReference type="FunFam" id="1.10.10.570:FF:000003">
    <property type="entry name" value="Vacuolar protein-sorting-associated protein 25"/>
    <property type="match status" value="1"/>
</dbReference>
<dbReference type="AlphaFoldDB" id="A0A2V3J3W9"/>
<dbReference type="GO" id="GO:0043328">
    <property type="term" value="P:protein transport to vacuole involved in ubiquitin-dependent protein catabolic process via the multivesicular body sorting pathway"/>
    <property type="evidence" value="ECO:0007669"/>
    <property type="project" value="TreeGrafter"/>
</dbReference>
<evidence type="ECO:0000256" key="4">
    <source>
        <dbReference type="ARBA" id="ARBA00022448"/>
    </source>
</evidence>
<reference evidence="7 8" key="1">
    <citation type="journal article" date="2018" name="Mol. Biol. Evol.">
        <title>Analysis of the draft genome of the red seaweed Gracilariopsis chorda provides insights into genome size evolution in Rhodophyta.</title>
        <authorList>
            <person name="Lee J."/>
            <person name="Yang E.C."/>
            <person name="Graf L."/>
            <person name="Yang J.H."/>
            <person name="Qiu H."/>
            <person name="Zel Zion U."/>
            <person name="Chan C.X."/>
            <person name="Stephens T.G."/>
            <person name="Weber A.P.M."/>
            <person name="Boo G.H."/>
            <person name="Boo S.M."/>
            <person name="Kim K.M."/>
            <person name="Shin Y."/>
            <person name="Jung M."/>
            <person name="Lee S.J."/>
            <person name="Yim H.S."/>
            <person name="Lee J.H."/>
            <person name="Bhattacharya D."/>
            <person name="Yoon H.S."/>
        </authorList>
    </citation>
    <scope>NUCLEOTIDE SEQUENCE [LARGE SCALE GENOMIC DNA]</scope>
    <source>
        <strain evidence="7 8">SKKU-2015</strain>
        <tissue evidence="7">Whole body</tissue>
    </source>
</reference>
<protein>
    <recommendedName>
        <fullName evidence="3">Vacuolar protein-sorting-associated protein 25</fullName>
    </recommendedName>
</protein>
<dbReference type="InterPro" id="IPR014041">
    <property type="entry name" value="ESCRT-II_cplx_Vps25-sub_N"/>
</dbReference>
<evidence type="ECO:0000256" key="1">
    <source>
        <dbReference type="ARBA" id="ARBA00004496"/>
    </source>
</evidence>
<dbReference type="OrthoDB" id="245150at2759"/>
<dbReference type="Gene3D" id="1.10.10.570">
    <property type="entry name" value="Winged helix' DNA-binding domain. Chain C. Domain 1"/>
    <property type="match status" value="1"/>
</dbReference>
<gene>
    <name evidence="7" type="ORF">BWQ96_02032</name>
</gene>
<comment type="subcellular location">
    <subcellularLocation>
        <location evidence="1">Cytoplasm</location>
    </subcellularLocation>
</comment>
<evidence type="ECO:0000256" key="6">
    <source>
        <dbReference type="ARBA" id="ARBA00022927"/>
    </source>
</evidence>
<dbReference type="EMBL" id="NBIV01000016">
    <property type="protein sequence ID" value="PXF48080.1"/>
    <property type="molecule type" value="Genomic_DNA"/>
</dbReference>
<evidence type="ECO:0000256" key="5">
    <source>
        <dbReference type="ARBA" id="ARBA00022490"/>
    </source>
</evidence>
<dbReference type="Proteomes" id="UP000247409">
    <property type="component" value="Unassembled WGS sequence"/>
</dbReference>
<evidence type="ECO:0000313" key="8">
    <source>
        <dbReference type="Proteomes" id="UP000247409"/>
    </source>
</evidence>
<dbReference type="GO" id="GO:0042803">
    <property type="term" value="F:protein homodimerization activity"/>
    <property type="evidence" value="ECO:0007669"/>
    <property type="project" value="TreeGrafter"/>
</dbReference>
<dbReference type="InterPro" id="IPR036388">
    <property type="entry name" value="WH-like_DNA-bd_sf"/>
</dbReference>
<keyword evidence="6" id="KW-0653">Protein transport</keyword>
<accession>A0A2V3J3W9</accession>
<proteinExistence type="inferred from homology"/>
<keyword evidence="4" id="KW-0813">Transport</keyword>
<dbReference type="Pfam" id="PF05871">
    <property type="entry name" value="ESCRT-II"/>
    <property type="match status" value="1"/>
</dbReference>
<evidence type="ECO:0000256" key="3">
    <source>
        <dbReference type="ARBA" id="ARBA00017934"/>
    </source>
</evidence>
<evidence type="ECO:0000313" key="7">
    <source>
        <dbReference type="EMBL" id="PXF48080.1"/>
    </source>
</evidence>
<sequence>MSDFDFPPFYSFPPSFTRQPIEATRAKQTELWCNLIRDYCRVKRIFWLDVSKAKESNLFANPAIDRRLSDEDIQYFLSQLVARGDAQWDPDRKRCLVFWRGPSEWGEMIYQWVEKTGRNGQLLTVHEIRKGSATIGYEFHDLELDTTIKSLQALAVIGKCALVKGDSDDGLGVKFVN</sequence>
<evidence type="ECO:0000256" key="2">
    <source>
        <dbReference type="ARBA" id="ARBA00009674"/>
    </source>
</evidence>
<comment type="similarity">
    <text evidence="2">Belongs to the VPS25 family.</text>
</comment>